<reference evidence="1" key="1">
    <citation type="submission" date="2021-05" db="EMBL/GenBank/DDBJ databases">
        <authorList>
            <person name="Alioto T."/>
            <person name="Alioto T."/>
            <person name="Gomez Garrido J."/>
        </authorList>
    </citation>
    <scope>NUCLEOTIDE SEQUENCE</scope>
</reference>
<sequence length="116" mass="13759">MCYHPYTITYTIPIPIQDITYTKWNDDLHRDLKIETVKDCSVQRFALSHQKRLEEHPNPKIAHLHLLRVEDLTRRLKRVKPGTNKLGTYLPLTLWKPPISLSVLMHMYIEAIFINI</sequence>
<evidence type="ECO:0000313" key="1">
    <source>
        <dbReference type="EMBL" id="CAG6605628.1"/>
    </source>
</evidence>
<dbReference type="EMBL" id="HBUF01000107">
    <property type="protein sequence ID" value="CAG6605628.1"/>
    <property type="molecule type" value="Transcribed_RNA"/>
</dbReference>
<dbReference type="AlphaFoldDB" id="A0A8D8LFI7"/>
<proteinExistence type="predicted"/>
<accession>A0A8D8LFI7</accession>
<organism evidence="1">
    <name type="scientific">Cacopsylla melanoneura</name>
    <dbReference type="NCBI Taxonomy" id="428564"/>
    <lineage>
        <taxon>Eukaryota</taxon>
        <taxon>Metazoa</taxon>
        <taxon>Ecdysozoa</taxon>
        <taxon>Arthropoda</taxon>
        <taxon>Hexapoda</taxon>
        <taxon>Insecta</taxon>
        <taxon>Pterygota</taxon>
        <taxon>Neoptera</taxon>
        <taxon>Paraneoptera</taxon>
        <taxon>Hemiptera</taxon>
        <taxon>Sternorrhyncha</taxon>
        <taxon>Psylloidea</taxon>
        <taxon>Psyllidae</taxon>
        <taxon>Psyllinae</taxon>
        <taxon>Cacopsylla</taxon>
    </lineage>
</organism>
<protein>
    <submittedName>
        <fullName evidence="1">Uncharacterized protein</fullName>
    </submittedName>
</protein>
<name>A0A8D8LFI7_9HEMI</name>